<protein>
    <recommendedName>
        <fullName evidence="3">Quinol monooxygenase YgiN</fullName>
    </recommendedName>
</protein>
<evidence type="ECO:0000313" key="1">
    <source>
        <dbReference type="EMBL" id="TWG28776.1"/>
    </source>
</evidence>
<evidence type="ECO:0000313" key="2">
    <source>
        <dbReference type="Proteomes" id="UP000319927"/>
    </source>
</evidence>
<evidence type="ECO:0008006" key="3">
    <source>
        <dbReference type="Google" id="ProtNLM"/>
    </source>
</evidence>
<keyword evidence="2" id="KW-1185">Reference proteome</keyword>
<organism evidence="1 2">
    <name type="scientific">Micromonospora palomenae</name>
    <dbReference type="NCBI Taxonomy" id="1461247"/>
    <lineage>
        <taxon>Bacteria</taxon>
        <taxon>Bacillati</taxon>
        <taxon>Actinomycetota</taxon>
        <taxon>Actinomycetes</taxon>
        <taxon>Micromonosporales</taxon>
        <taxon>Micromonosporaceae</taxon>
        <taxon>Micromonospora</taxon>
    </lineage>
</organism>
<reference evidence="1 2" key="1">
    <citation type="submission" date="2019-06" db="EMBL/GenBank/DDBJ databases">
        <title>Sequencing the genomes of 1000 actinobacteria strains.</title>
        <authorList>
            <person name="Klenk H.-P."/>
        </authorList>
    </citation>
    <scope>NUCLEOTIDE SEQUENCE [LARGE SCALE GENOMIC DNA]</scope>
    <source>
        <strain evidence="1 2">DSM 102131</strain>
    </source>
</reference>
<name>A0A561WY32_9ACTN</name>
<proteinExistence type="predicted"/>
<dbReference type="EMBL" id="VIXA01000001">
    <property type="protein sequence ID" value="TWG28776.1"/>
    <property type="molecule type" value="Genomic_DNA"/>
</dbReference>
<comment type="caution">
    <text evidence="1">The sequence shown here is derived from an EMBL/GenBank/DDBJ whole genome shotgun (WGS) entry which is preliminary data.</text>
</comment>
<dbReference type="Proteomes" id="UP000319927">
    <property type="component" value="Unassembled WGS sequence"/>
</dbReference>
<gene>
    <name evidence="1" type="ORF">FHX75_111935</name>
</gene>
<accession>A0A561WY32</accession>
<sequence length="100" mass="11400">MSMETILIRYRVRAEHLSEHLLLLRAVHEEVARVRPAGLRYVTLQLDDERSFVDIAMAPELPGPLPGLESFRRYRPGLENRCEERSTSGFTVLGSYGFGP</sequence>
<dbReference type="AlphaFoldDB" id="A0A561WY32"/>